<proteinExistence type="inferred from homology"/>
<dbReference type="InterPro" id="IPR036388">
    <property type="entry name" value="WH-like_DNA-bd_sf"/>
</dbReference>
<dbReference type="PROSITE" id="PS50931">
    <property type="entry name" value="HTH_LYSR"/>
    <property type="match status" value="1"/>
</dbReference>
<keyword evidence="9" id="KW-1185">Reference proteome</keyword>
<dbReference type="PANTHER" id="PTHR48081:SF30">
    <property type="entry name" value="ACETYL-HYDROLASE LIPR-RELATED"/>
    <property type="match status" value="1"/>
</dbReference>
<evidence type="ECO:0000256" key="6">
    <source>
        <dbReference type="ARBA" id="ARBA00023163"/>
    </source>
</evidence>
<dbReference type="InterPro" id="IPR002168">
    <property type="entry name" value="Lipase_GDXG_HIS_AS"/>
</dbReference>
<dbReference type="PROSITE" id="PS01173">
    <property type="entry name" value="LIPASE_GDXG_HIS"/>
    <property type="match status" value="1"/>
</dbReference>
<dbReference type="GO" id="GO:0003700">
    <property type="term" value="F:DNA-binding transcription factor activity"/>
    <property type="evidence" value="ECO:0007669"/>
    <property type="project" value="InterPro"/>
</dbReference>
<dbReference type="InterPro" id="IPR050300">
    <property type="entry name" value="GDXG_lipolytic_enzyme"/>
</dbReference>
<organism evidence="8 9">
    <name type="scientific">Jiangella ureilytica</name>
    <dbReference type="NCBI Taxonomy" id="2530374"/>
    <lineage>
        <taxon>Bacteria</taxon>
        <taxon>Bacillati</taxon>
        <taxon>Actinomycetota</taxon>
        <taxon>Actinomycetes</taxon>
        <taxon>Jiangellales</taxon>
        <taxon>Jiangellaceae</taxon>
        <taxon>Jiangella</taxon>
    </lineage>
</organism>
<dbReference type="InterPro" id="IPR000847">
    <property type="entry name" value="LysR_HTH_N"/>
</dbReference>
<dbReference type="PANTHER" id="PTHR48081">
    <property type="entry name" value="AB HYDROLASE SUPERFAMILY PROTEIN C4A8.06C"/>
    <property type="match status" value="1"/>
</dbReference>
<reference evidence="8 9" key="1">
    <citation type="submission" date="2019-02" db="EMBL/GenBank/DDBJ databases">
        <title>Draft genome sequences of novel Actinobacteria.</title>
        <authorList>
            <person name="Sahin N."/>
            <person name="Ay H."/>
            <person name="Saygin H."/>
        </authorList>
    </citation>
    <scope>NUCLEOTIDE SEQUENCE [LARGE SCALE GENOMIC DNA]</scope>
    <source>
        <strain evidence="8 9">KC603</strain>
    </source>
</reference>
<evidence type="ECO:0000256" key="2">
    <source>
        <dbReference type="ARBA" id="ARBA00010515"/>
    </source>
</evidence>
<dbReference type="Pfam" id="PF07859">
    <property type="entry name" value="Abhydrolase_3"/>
    <property type="match status" value="1"/>
</dbReference>
<dbReference type="OrthoDB" id="128186at2"/>
<comment type="similarity">
    <text evidence="1">Belongs to the LysR transcriptional regulatory family.</text>
</comment>
<evidence type="ECO:0000259" key="7">
    <source>
        <dbReference type="PROSITE" id="PS50931"/>
    </source>
</evidence>
<dbReference type="Proteomes" id="UP000295621">
    <property type="component" value="Unassembled WGS sequence"/>
</dbReference>
<dbReference type="SUPFAM" id="SSF46785">
    <property type="entry name" value="Winged helix' DNA-binding domain"/>
    <property type="match status" value="1"/>
</dbReference>
<dbReference type="InterPro" id="IPR029058">
    <property type="entry name" value="AB_hydrolase_fold"/>
</dbReference>
<keyword evidence="3" id="KW-0378">Hydrolase</keyword>
<evidence type="ECO:0000313" key="9">
    <source>
        <dbReference type="Proteomes" id="UP000295621"/>
    </source>
</evidence>
<dbReference type="FunFam" id="1.10.10.10:FF:000001">
    <property type="entry name" value="LysR family transcriptional regulator"/>
    <property type="match status" value="1"/>
</dbReference>
<gene>
    <name evidence="8" type="ORF">E1212_20090</name>
</gene>
<keyword evidence="4" id="KW-0805">Transcription regulation</keyword>
<dbReference type="GO" id="GO:0004806">
    <property type="term" value="F:triacylglycerol lipase activity"/>
    <property type="evidence" value="ECO:0007669"/>
    <property type="project" value="TreeGrafter"/>
</dbReference>
<comment type="similarity">
    <text evidence="2">Belongs to the 'GDXG' lipolytic enzyme family.</text>
</comment>
<dbReference type="InterPro" id="IPR036390">
    <property type="entry name" value="WH_DNA-bd_sf"/>
</dbReference>
<dbReference type="Pfam" id="PF00126">
    <property type="entry name" value="HTH_1"/>
    <property type="match status" value="1"/>
</dbReference>
<sequence>MDNEPRGRLIELPHAPEAIELRHLRAFVAVAQELNFSRAAERLYLSQPALSRQISSLEKLLRVDLLRRTTQRVELTLAGEALLDRVKTVLADLDDAVQVTRSVGGETYERVERLLRPLAESVDDLDAFRAANEQLSAQFPTPAGIEMRPVTAGGVPSLAFGRDHGELPSILHVHGGGYVVGSAYGYRPLAGALAVAASATVLVPDYRLAPEHPFPAAADDVVAAYTWLAERHDPAALTLCGDSTGGGLAMSALLRLRADGAPLPGRVVLLSPGVDLTCRVVRDHSEPQPMGIVDLTERFAGIYLDGHPADDPLVNPLYADLAGLPPLLVQAATGEPALPECRALVDRATAAGVDARLELYPVSTHVFHLYWSFLPEAAEALERAAEFIAASTAEARADPAARSAG</sequence>
<dbReference type="SUPFAM" id="SSF53474">
    <property type="entry name" value="alpha/beta-Hydrolases"/>
    <property type="match status" value="1"/>
</dbReference>
<comment type="caution">
    <text evidence="8">The sequence shown here is derived from an EMBL/GenBank/DDBJ whole genome shotgun (WGS) entry which is preliminary data.</text>
</comment>
<dbReference type="Gene3D" id="1.10.10.10">
    <property type="entry name" value="Winged helix-like DNA-binding domain superfamily/Winged helix DNA-binding domain"/>
    <property type="match status" value="1"/>
</dbReference>
<keyword evidence="6" id="KW-0804">Transcription</keyword>
<protein>
    <submittedName>
        <fullName evidence="8">LysR family transcriptional regulator</fullName>
    </submittedName>
</protein>
<evidence type="ECO:0000313" key="8">
    <source>
        <dbReference type="EMBL" id="TDC48790.1"/>
    </source>
</evidence>
<accession>A0A4R4RHF9</accession>
<dbReference type="PRINTS" id="PR00039">
    <property type="entry name" value="HTHLYSR"/>
</dbReference>
<dbReference type="RefSeq" id="WP_131985719.1">
    <property type="nucleotide sequence ID" value="NZ_SMKL01000050.1"/>
</dbReference>
<dbReference type="GO" id="GO:0003677">
    <property type="term" value="F:DNA binding"/>
    <property type="evidence" value="ECO:0007669"/>
    <property type="project" value="UniProtKB-KW"/>
</dbReference>
<name>A0A4R4RHF9_9ACTN</name>
<evidence type="ECO:0000256" key="3">
    <source>
        <dbReference type="ARBA" id="ARBA00022801"/>
    </source>
</evidence>
<feature type="domain" description="HTH lysR-type" evidence="7">
    <location>
        <begin position="19"/>
        <end position="76"/>
    </location>
</feature>
<evidence type="ECO:0000256" key="1">
    <source>
        <dbReference type="ARBA" id="ARBA00009437"/>
    </source>
</evidence>
<evidence type="ECO:0000256" key="5">
    <source>
        <dbReference type="ARBA" id="ARBA00023125"/>
    </source>
</evidence>
<keyword evidence="5" id="KW-0238">DNA-binding</keyword>
<dbReference type="AlphaFoldDB" id="A0A4R4RHF9"/>
<dbReference type="EMBL" id="SMKL01000050">
    <property type="protein sequence ID" value="TDC48790.1"/>
    <property type="molecule type" value="Genomic_DNA"/>
</dbReference>
<dbReference type="Gene3D" id="3.40.50.1820">
    <property type="entry name" value="alpha/beta hydrolase"/>
    <property type="match status" value="1"/>
</dbReference>
<dbReference type="InterPro" id="IPR013094">
    <property type="entry name" value="AB_hydrolase_3"/>
</dbReference>
<evidence type="ECO:0000256" key="4">
    <source>
        <dbReference type="ARBA" id="ARBA00023015"/>
    </source>
</evidence>